<evidence type="ECO:0000256" key="1">
    <source>
        <dbReference type="SAM" id="MobiDB-lite"/>
    </source>
</evidence>
<feature type="region of interest" description="Disordered" evidence="1">
    <location>
        <begin position="1"/>
        <end position="70"/>
    </location>
</feature>
<dbReference type="EMBL" id="WIXP02000006">
    <property type="protein sequence ID" value="KAF6209860.1"/>
    <property type="molecule type" value="Genomic_DNA"/>
</dbReference>
<accession>A0A8S9XLG8</accession>
<feature type="compositionally biased region" description="Basic residues" evidence="1">
    <location>
        <begin position="22"/>
        <end position="35"/>
    </location>
</feature>
<dbReference type="AlphaFoldDB" id="A0A8S9XLG8"/>
<reference evidence="2" key="1">
    <citation type="journal article" date="2021" name="Mol. Ecol. Resour.">
        <title>Apolygus lucorum genome provides insights into omnivorousness and mesophyll feeding.</title>
        <authorList>
            <person name="Liu Y."/>
            <person name="Liu H."/>
            <person name="Wang H."/>
            <person name="Huang T."/>
            <person name="Liu B."/>
            <person name="Yang B."/>
            <person name="Yin L."/>
            <person name="Li B."/>
            <person name="Zhang Y."/>
            <person name="Zhang S."/>
            <person name="Jiang F."/>
            <person name="Zhang X."/>
            <person name="Ren Y."/>
            <person name="Wang B."/>
            <person name="Wang S."/>
            <person name="Lu Y."/>
            <person name="Wu K."/>
            <person name="Fan W."/>
            <person name="Wang G."/>
        </authorList>
    </citation>
    <scope>NUCLEOTIDE SEQUENCE</scope>
    <source>
        <strain evidence="2">12Hb</strain>
    </source>
</reference>
<sequence>MTGKKRKGWGERDRLKDEKRALPWRKKKVKPRRARSTGFPRPFHLRSGRINLHTHQVDRPASLLDEHPPRPLLKRPDSWTAFISGAYTLYGSHGNHV</sequence>
<evidence type="ECO:0000313" key="3">
    <source>
        <dbReference type="Proteomes" id="UP000466442"/>
    </source>
</evidence>
<organism evidence="2 3">
    <name type="scientific">Apolygus lucorum</name>
    <name type="common">Small green plant bug</name>
    <name type="synonym">Lygocoris lucorum</name>
    <dbReference type="NCBI Taxonomy" id="248454"/>
    <lineage>
        <taxon>Eukaryota</taxon>
        <taxon>Metazoa</taxon>
        <taxon>Ecdysozoa</taxon>
        <taxon>Arthropoda</taxon>
        <taxon>Hexapoda</taxon>
        <taxon>Insecta</taxon>
        <taxon>Pterygota</taxon>
        <taxon>Neoptera</taxon>
        <taxon>Paraneoptera</taxon>
        <taxon>Hemiptera</taxon>
        <taxon>Heteroptera</taxon>
        <taxon>Panheteroptera</taxon>
        <taxon>Cimicomorpha</taxon>
        <taxon>Miridae</taxon>
        <taxon>Mirini</taxon>
        <taxon>Apolygus</taxon>
    </lineage>
</organism>
<evidence type="ECO:0000313" key="2">
    <source>
        <dbReference type="EMBL" id="KAF6209860.1"/>
    </source>
</evidence>
<comment type="caution">
    <text evidence="2">The sequence shown here is derived from an EMBL/GenBank/DDBJ whole genome shotgun (WGS) entry which is preliminary data.</text>
</comment>
<dbReference type="Proteomes" id="UP000466442">
    <property type="component" value="Unassembled WGS sequence"/>
</dbReference>
<feature type="compositionally biased region" description="Basic and acidic residues" evidence="1">
    <location>
        <begin position="8"/>
        <end position="21"/>
    </location>
</feature>
<keyword evidence="3" id="KW-1185">Reference proteome</keyword>
<name>A0A8S9XLG8_APOLU</name>
<gene>
    <name evidence="2" type="ORF">GE061_015613</name>
</gene>
<proteinExistence type="predicted"/>
<protein>
    <submittedName>
        <fullName evidence="2">Uncharacterized protein</fullName>
    </submittedName>
</protein>